<organism evidence="3 4">
    <name type="scientific">Niallia oryzisoli</name>
    <dbReference type="NCBI Taxonomy" id="1737571"/>
    <lineage>
        <taxon>Bacteria</taxon>
        <taxon>Bacillati</taxon>
        <taxon>Bacillota</taxon>
        <taxon>Bacilli</taxon>
        <taxon>Bacillales</taxon>
        <taxon>Bacillaceae</taxon>
        <taxon>Niallia</taxon>
    </lineage>
</organism>
<evidence type="ECO:0000313" key="4">
    <source>
        <dbReference type="Proteomes" id="UP001357223"/>
    </source>
</evidence>
<dbReference type="EMBL" id="CP137640">
    <property type="protein sequence ID" value="WVX83880.1"/>
    <property type="molecule type" value="Genomic_DNA"/>
</dbReference>
<evidence type="ECO:0000259" key="2">
    <source>
        <dbReference type="Pfam" id="PF12172"/>
    </source>
</evidence>
<dbReference type="Proteomes" id="UP001357223">
    <property type="component" value="Chromosome"/>
</dbReference>
<dbReference type="InterPro" id="IPR022002">
    <property type="entry name" value="ChsH2_Znr"/>
</dbReference>
<name>A0ABZ2CJM9_9BACI</name>
<dbReference type="SUPFAM" id="SSF50249">
    <property type="entry name" value="Nucleic acid-binding proteins"/>
    <property type="match status" value="1"/>
</dbReference>
<feature type="domain" description="ChsH2 rubredoxin-like zinc ribbon" evidence="2">
    <location>
        <begin position="20"/>
        <end position="54"/>
    </location>
</feature>
<gene>
    <name evidence="3" type="ORF">R4Z09_13355</name>
</gene>
<proteinExistence type="predicted"/>
<evidence type="ECO:0000259" key="1">
    <source>
        <dbReference type="Pfam" id="PF01796"/>
    </source>
</evidence>
<reference evidence="3 4" key="1">
    <citation type="submission" date="2023-10" db="EMBL/GenBank/DDBJ databases">
        <title>Niallia locisalis sp.nov. isolated from a salt pond sample.</title>
        <authorList>
            <person name="Li X.-J."/>
            <person name="Dong L."/>
        </authorList>
    </citation>
    <scope>NUCLEOTIDE SEQUENCE [LARGE SCALE GENOMIC DNA]</scope>
    <source>
        <strain evidence="3 4">DSM 29761</strain>
    </source>
</reference>
<dbReference type="InterPro" id="IPR002878">
    <property type="entry name" value="ChsH2_C"/>
</dbReference>
<evidence type="ECO:0000313" key="3">
    <source>
        <dbReference type="EMBL" id="WVX83880.1"/>
    </source>
</evidence>
<dbReference type="Gene3D" id="6.10.30.10">
    <property type="match status" value="1"/>
</dbReference>
<dbReference type="PANTHER" id="PTHR34075:SF5">
    <property type="entry name" value="BLR3430 PROTEIN"/>
    <property type="match status" value="1"/>
</dbReference>
<dbReference type="RefSeq" id="WP_338452752.1">
    <property type="nucleotide sequence ID" value="NZ_CP137640.1"/>
</dbReference>
<keyword evidence="4" id="KW-1185">Reference proteome</keyword>
<feature type="domain" description="ChsH2 C-terminal OB-fold" evidence="1">
    <location>
        <begin position="57"/>
        <end position="121"/>
    </location>
</feature>
<dbReference type="Pfam" id="PF12172">
    <property type="entry name" value="zf-ChsH2"/>
    <property type="match status" value="1"/>
</dbReference>
<accession>A0ABZ2CJM9</accession>
<dbReference type="Pfam" id="PF01796">
    <property type="entry name" value="OB_ChsH2_C"/>
    <property type="match status" value="1"/>
</dbReference>
<sequence length="138" mass="15863">MMDHSSKIFPRPTIETARYWEGCHNHELLIQKCKDCGHYQFYPRIMCTDCSSDRVGWMPASGRGKIKSFTIMHRAITKAYLAEAPYVIALIELEEGPTMMSNVVQCELKSVEIGMEVEVIFEDWSEEISIPKFKPVSL</sequence>
<dbReference type="InterPro" id="IPR052513">
    <property type="entry name" value="Thioester_dehydratase-like"/>
</dbReference>
<protein>
    <submittedName>
        <fullName evidence="3">Zn-ribbon domain-containing OB-fold protein</fullName>
    </submittedName>
</protein>
<dbReference type="InterPro" id="IPR012340">
    <property type="entry name" value="NA-bd_OB-fold"/>
</dbReference>
<dbReference type="PANTHER" id="PTHR34075">
    <property type="entry name" value="BLR3430 PROTEIN"/>
    <property type="match status" value="1"/>
</dbReference>